<keyword evidence="5 10" id="KW-0548">Nucleotidyltransferase</keyword>
<evidence type="ECO:0000256" key="1">
    <source>
        <dbReference type="ARBA" id="ARBA00002324"/>
    </source>
</evidence>
<dbReference type="InterPro" id="IPR005248">
    <property type="entry name" value="NadD/NMNAT"/>
</dbReference>
<comment type="caution">
    <text evidence="12">The sequence shown here is derived from an EMBL/GenBank/DDBJ whole genome shotgun (WGS) entry which is preliminary data.</text>
</comment>
<protein>
    <recommendedName>
        <fullName evidence="10">Probable nicotinate-nucleotide adenylyltransferase</fullName>
        <ecNumber evidence="10">2.7.7.18</ecNumber>
    </recommendedName>
    <alternativeName>
        <fullName evidence="10">Deamido-NAD(+) diphosphorylase</fullName>
    </alternativeName>
    <alternativeName>
        <fullName evidence="10">Deamido-NAD(+) pyrophosphorylase</fullName>
    </alternativeName>
    <alternativeName>
        <fullName evidence="10">Nicotinate mononucleotide adenylyltransferase</fullName>
        <shortName evidence="10">NaMN adenylyltransferase</shortName>
    </alternativeName>
</protein>
<proteinExistence type="inferred from homology"/>
<dbReference type="EMBL" id="JACSQB010000061">
    <property type="protein sequence ID" value="MBD8047046.1"/>
    <property type="molecule type" value="Genomic_DNA"/>
</dbReference>
<dbReference type="Proteomes" id="UP000627166">
    <property type="component" value="Unassembled WGS sequence"/>
</dbReference>
<name>A0ABR8YS22_9CLOT</name>
<dbReference type="Pfam" id="PF01467">
    <property type="entry name" value="CTP_transf_like"/>
    <property type="match status" value="1"/>
</dbReference>
<keyword evidence="3 10" id="KW-0662">Pyridine nucleotide biosynthesis</keyword>
<evidence type="ECO:0000256" key="2">
    <source>
        <dbReference type="ARBA" id="ARBA00005019"/>
    </source>
</evidence>
<evidence type="ECO:0000256" key="3">
    <source>
        <dbReference type="ARBA" id="ARBA00022642"/>
    </source>
</evidence>
<comment type="function">
    <text evidence="1 10">Catalyzes the reversible adenylation of nicotinate mononucleotide (NaMN) to nicotinic acid adenine dinucleotide (NaAD).</text>
</comment>
<sequence length="200" mass="23321">MMRKAIFGGTFDPIHNGHMHIAYEALYNLNLDLIIFIPSGNPPHKTKRKVTEGKIRYEMVKSTIKDEAKFHISDYEVNNSELSYTYKTLKYFSTLEPDTKWFFITGADSLINLESWKNVKGILECCTLVVFTRPGYDLAEINEQKKKIEEKYNADIIFLNMPVIDISSTTIKKKISENKNVKYLLPYEAYKIIKELNLYK</sequence>
<evidence type="ECO:0000259" key="11">
    <source>
        <dbReference type="Pfam" id="PF01467"/>
    </source>
</evidence>
<keyword evidence="4 10" id="KW-0808">Transferase</keyword>
<evidence type="ECO:0000256" key="9">
    <source>
        <dbReference type="ARBA" id="ARBA00048721"/>
    </source>
</evidence>
<keyword evidence="6 10" id="KW-0547">Nucleotide-binding</keyword>
<keyword evidence="13" id="KW-1185">Reference proteome</keyword>
<evidence type="ECO:0000313" key="12">
    <source>
        <dbReference type="EMBL" id="MBD8047046.1"/>
    </source>
</evidence>
<dbReference type="InterPro" id="IPR004821">
    <property type="entry name" value="Cyt_trans-like"/>
</dbReference>
<dbReference type="Gene3D" id="3.40.50.620">
    <property type="entry name" value="HUPs"/>
    <property type="match status" value="1"/>
</dbReference>
<evidence type="ECO:0000256" key="10">
    <source>
        <dbReference type="HAMAP-Rule" id="MF_00244"/>
    </source>
</evidence>
<evidence type="ECO:0000256" key="6">
    <source>
        <dbReference type="ARBA" id="ARBA00022741"/>
    </source>
</evidence>
<comment type="pathway">
    <text evidence="2 10">Cofactor biosynthesis; NAD(+) biosynthesis; deamido-NAD(+) from nicotinate D-ribonucleotide: step 1/1.</text>
</comment>
<evidence type="ECO:0000256" key="7">
    <source>
        <dbReference type="ARBA" id="ARBA00022840"/>
    </source>
</evidence>
<comment type="similarity">
    <text evidence="10">Belongs to the NadD family.</text>
</comment>
<accession>A0ABR8YS22</accession>
<evidence type="ECO:0000256" key="5">
    <source>
        <dbReference type="ARBA" id="ARBA00022695"/>
    </source>
</evidence>
<organism evidence="12 13">
    <name type="scientific">Clostridium faecium</name>
    <dbReference type="NCBI Taxonomy" id="2762223"/>
    <lineage>
        <taxon>Bacteria</taxon>
        <taxon>Bacillati</taxon>
        <taxon>Bacillota</taxon>
        <taxon>Clostridia</taxon>
        <taxon>Eubacteriales</taxon>
        <taxon>Clostridiaceae</taxon>
        <taxon>Clostridium</taxon>
    </lineage>
</organism>
<dbReference type="NCBIfam" id="NF000840">
    <property type="entry name" value="PRK00071.1-3"/>
    <property type="match status" value="1"/>
</dbReference>
<dbReference type="InterPro" id="IPR014729">
    <property type="entry name" value="Rossmann-like_a/b/a_fold"/>
</dbReference>
<keyword evidence="7 10" id="KW-0067">ATP-binding</keyword>
<dbReference type="NCBIfam" id="TIGR00125">
    <property type="entry name" value="cyt_tran_rel"/>
    <property type="match status" value="1"/>
</dbReference>
<dbReference type="GO" id="GO:0004515">
    <property type="term" value="F:nicotinate-nucleotide adenylyltransferase activity"/>
    <property type="evidence" value="ECO:0007669"/>
    <property type="project" value="UniProtKB-EC"/>
</dbReference>
<reference evidence="12 13" key="1">
    <citation type="submission" date="2020-08" db="EMBL/GenBank/DDBJ databases">
        <title>A Genomic Blueprint of the Chicken Gut Microbiome.</title>
        <authorList>
            <person name="Gilroy R."/>
            <person name="Ravi A."/>
            <person name="Getino M."/>
            <person name="Pursley I."/>
            <person name="Horton D.L."/>
            <person name="Alikhan N.-F."/>
            <person name="Baker D."/>
            <person name="Gharbi K."/>
            <person name="Hall N."/>
            <person name="Watson M."/>
            <person name="Adriaenssens E.M."/>
            <person name="Foster-Nyarko E."/>
            <person name="Jarju S."/>
            <person name="Secka A."/>
            <person name="Antonio M."/>
            <person name="Oren A."/>
            <person name="Chaudhuri R."/>
            <person name="La Ragione R.M."/>
            <person name="Hildebrand F."/>
            <person name="Pallen M.J."/>
        </authorList>
    </citation>
    <scope>NUCLEOTIDE SEQUENCE [LARGE SCALE GENOMIC DNA]</scope>
    <source>
        <strain evidence="12 13">N37</strain>
    </source>
</reference>
<evidence type="ECO:0000313" key="13">
    <source>
        <dbReference type="Proteomes" id="UP000627166"/>
    </source>
</evidence>
<dbReference type="CDD" id="cd02165">
    <property type="entry name" value="NMNAT"/>
    <property type="match status" value="1"/>
</dbReference>
<dbReference type="PANTHER" id="PTHR39321">
    <property type="entry name" value="NICOTINATE-NUCLEOTIDE ADENYLYLTRANSFERASE-RELATED"/>
    <property type="match status" value="1"/>
</dbReference>
<gene>
    <name evidence="10" type="primary">nadD</name>
    <name evidence="12" type="ORF">H9637_08340</name>
</gene>
<evidence type="ECO:0000256" key="4">
    <source>
        <dbReference type="ARBA" id="ARBA00022679"/>
    </source>
</evidence>
<feature type="domain" description="Cytidyltransferase-like" evidence="11">
    <location>
        <begin position="6"/>
        <end position="173"/>
    </location>
</feature>
<dbReference type="NCBIfam" id="TIGR00482">
    <property type="entry name" value="nicotinate (nicotinamide) nucleotide adenylyltransferase"/>
    <property type="match status" value="1"/>
</dbReference>
<evidence type="ECO:0000256" key="8">
    <source>
        <dbReference type="ARBA" id="ARBA00023027"/>
    </source>
</evidence>
<dbReference type="SUPFAM" id="SSF52374">
    <property type="entry name" value="Nucleotidylyl transferase"/>
    <property type="match status" value="1"/>
</dbReference>
<keyword evidence="8 10" id="KW-0520">NAD</keyword>
<dbReference type="EC" id="2.7.7.18" evidence="10"/>
<dbReference type="RefSeq" id="WP_191740053.1">
    <property type="nucleotide sequence ID" value="NZ_JACSQB010000061.1"/>
</dbReference>
<dbReference type="PANTHER" id="PTHR39321:SF3">
    <property type="entry name" value="PHOSPHOPANTETHEINE ADENYLYLTRANSFERASE"/>
    <property type="match status" value="1"/>
</dbReference>
<comment type="catalytic activity">
    <reaction evidence="9 10">
        <text>nicotinate beta-D-ribonucleotide + ATP + H(+) = deamido-NAD(+) + diphosphate</text>
        <dbReference type="Rhea" id="RHEA:22860"/>
        <dbReference type="ChEBI" id="CHEBI:15378"/>
        <dbReference type="ChEBI" id="CHEBI:30616"/>
        <dbReference type="ChEBI" id="CHEBI:33019"/>
        <dbReference type="ChEBI" id="CHEBI:57502"/>
        <dbReference type="ChEBI" id="CHEBI:58437"/>
        <dbReference type="EC" id="2.7.7.18"/>
    </reaction>
</comment>
<dbReference type="HAMAP" id="MF_00244">
    <property type="entry name" value="NaMN_adenylyltr"/>
    <property type="match status" value="1"/>
</dbReference>